<dbReference type="Gene3D" id="3.30.460.10">
    <property type="entry name" value="Beta Polymerase, domain 2"/>
    <property type="match status" value="1"/>
</dbReference>
<feature type="domain" description="Polymerase nucleotidyl transferase" evidence="10">
    <location>
        <begin position="1"/>
        <end position="61"/>
    </location>
</feature>
<dbReference type="PANTHER" id="PTHR33571:SF12">
    <property type="entry name" value="BSL3053 PROTEIN"/>
    <property type="match status" value="1"/>
</dbReference>
<proteinExistence type="inferred from homology"/>
<dbReference type="InterPro" id="IPR052038">
    <property type="entry name" value="Type-VII_TA_antitoxin"/>
</dbReference>
<dbReference type="GO" id="GO:0005524">
    <property type="term" value="F:ATP binding"/>
    <property type="evidence" value="ECO:0007669"/>
    <property type="project" value="UniProtKB-KW"/>
</dbReference>
<evidence type="ECO:0000256" key="4">
    <source>
        <dbReference type="ARBA" id="ARBA00022695"/>
    </source>
</evidence>
<evidence type="ECO:0000259" key="10">
    <source>
        <dbReference type="Pfam" id="PF01909"/>
    </source>
</evidence>
<keyword evidence="7" id="KW-0067">ATP-binding</keyword>
<organism evidence="11 12">
    <name type="scientific">Roseiarcus fermentans</name>
    <dbReference type="NCBI Taxonomy" id="1473586"/>
    <lineage>
        <taxon>Bacteria</taxon>
        <taxon>Pseudomonadati</taxon>
        <taxon>Pseudomonadota</taxon>
        <taxon>Alphaproteobacteria</taxon>
        <taxon>Hyphomicrobiales</taxon>
        <taxon>Roseiarcaceae</taxon>
        <taxon>Roseiarcus</taxon>
    </lineage>
</organism>
<evidence type="ECO:0000313" key="11">
    <source>
        <dbReference type="EMBL" id="RBP08621.1"/>
    </source>
</evidence>
<evidence type="ECO:0000256" key="6">
    <source>
        <dbReference type="ARBA" id="ARBA00022741"/>
    </source>
</evidence>
<evidence type="ECO:0000256" key="5">
    <source>
        <dbReference type="ARBA" id="ARBA00022723"/>
    </source>
</evidence>
<name>A0A366F1V8_9HYPH</name>
<sequence length="69" mass="7533">MYGSVLTGADTDDSDLDLLVEATDETTLFTLARLEHAAQALLGVRVSVLTPGFLPETFRDRVLKRAEPL</sequence>
<keyword evidence="3" id="KW-0808">Transferase</keyword>
<dbReference type="AlphaFoldDB" id="A0A366F1V8"/>
<dbReference type="PANTHER" id="PTHR33571">
    <property type="entry name" value="SSL8005 PROTEIN"/>
    <property type="match status" value="1"/>
</dbReference>
<keyword evidence="8" id="KW-0460">Magnesium</keyword>
<keyword evidence="4" id="KW-0548">Nucleotidyltransferase</keyword>
<evidence type="ECO:0000256" key="8">
    <source>
        <dbReference type="ARBA" id="ARBA00022842"/>
    </source>
</evidence>
<dbReference type="InterPro" id="IPR043519">
    <property type="entry name" value="NT_sf"/>
</dbReference>
<keyword evidence="12" id="KW-1185">Reference proteome</keyword>
<dbReference type="SUPFAM" id="SSF81301">
    <property type="entry name" value="Nucleotidyltransferase"/>
    <property type="match status" value="1"/>
</dbReference>
<comment type="caution">
    <text evidence="11">The sequence shown here is derived from an EMBL/GenBank/DDBJ whole genome shotgun (WGS) entry which is preliminary data.</text>
</comment>
<evidence type="ECO:0000256" key="7">
    <source>
        <dbReference type="ARBA" id="ARBA00022840"/>
    </source>
</evidence>
<keyword evidence="5" id="KW-0479">Metal-binding</keyword>
<evidence type="ECO:0000313" key="12">
    <source>
        <dbReference type="Proteomes" id="UP000253529"/>
    </source>
</evidence>
<dbReference type="EMBL" id="QNRK01000024">
    <property type="protein sequence ID" value="RBP08621.1"/>
    <property type="molecule type" value="Genomic_DNA"/>
</dbReference>
<protein>
    <recommendedName>
        <fullName evidence="10">Polymerase nucleotidyl transferase domain-containing protein</fullName>
    </recommendedName>
</protein>
<evidence type="ECO:0000256" key="9">
    <source>
        <dbReference type="ARBA" id="ARBA00038276"/>
    </source>
</evidence>
<reference evidence="11 12" key="1">
    <citation type="submission" date="2018-06" db="EMBL/GenBank/DDBJ databases">
        <title>Genomic Encyclopedia of Type Strains, Phase IV (KMG-IV): sequencing the most valuable type-strain genomes for metagenomic binning, comparative biology and taxonomic classification.</title>
        <authorList>
            <person name="Goeker M."/>
        </authorList>
    </citation>
    <scope>NUCLEOTIDE SEQUENCE [LARGE SCALE GENOMIC DNA]</scope>
    <source>
        <strain evidence="11 12">DSM 24875</strain>
    </source>
</reference>
<keyword evidence="2" id="KW-1277">Toxin-antitoxin system</keyword>
<dbReference type="InterPro" id="IPR002934">
    <property type="entry name" value="Polymerase_NTP_transf_dom"/>
</dbReference>
<evidence type="ECO:0000256" key="1">
    <source>
        <dbReference type="ARBA" id="ARBA00001946"/>
    </source>
</evidence>
<comment type="similarity">
    <text evidence="9">Belongs to the MntA antitoxin family.</text>
</comment>
<keyword evidence="6" id="KW-0547">Nucleotide-binding</keyword>
<dbReference type="GO" id="GO:0046872">
    <property type="term" value="F:metal ion binding"/>
    <property type="evidence" value="ECO:0007669"/>
    <property type="project" value="UniProtKB-KW"/>
</dbReference>
<gene>
    <name evidence="11" type="ORF">DFR50_1247</name>
</gene>
<dbReference type="Pfam" id="PF01909">
    <property type="entry name" value="NTP_transf_2"/>
    <property type="match status" value="1"/>
</dbReference>
<dbReference type="Proteomes" id="UP000253529">
    <property type="component" value="Unassembled WGS sequence"/>
</dbReference>
<evidence type="ECO:0000256" key="2">
    <source>
        <dbReference type="ARBA" id="ARBA00022649"/>
    </source>
</evidence>
<comment type="cofactor">
    <cofactor evidence="1">
        <name>Mg(2+)</name>
        <dbReference type="ChEBI" id="CHEBI:18420"/>
    </cofactor>
</comment>
<evidence type="ECO:0000256" key="3">
    <source>
        <dbReference type="ARBA" id="ARBA00022679"/>
    </source>
</evidence>
<accession>A0A366F1V8</accession>
<dbReference type="GO" id="GO:0016779">
    <property type="term" value="F:nucleotidyltransferase activity"/>
    <property type="evidence" value="ECO:0007669"/>
    <property type="project" value="UniProtKB-KW"/>
</dbReference>